<sequence>MCQLLGMSCNTTASIRFSFTGFAQRGGCTADHVDGWGIAFYEPTGSRMFLDDRPASESMLAEFVRSYPIQSRTVISHIRKATQGTVSLANTHPFTREWLGQNWFFAHNGDLRNFHPALDGGFLPVGNTDSEKAFCYLMQCLRQTFADRLRPPEWTELAPVLARLNREVARYGNFNYLLTNGDALYAHCSSQLASLERAHPFPMARLVDCDIRMDLGALNGEVDCMVIIATEPLTLDEPWRALRTGESKVFVMGREVWSHHEPETIRFPQPTGTAGRAWPLPKTGEAGLAAPA</sequence>
<dbReference type="RefSeq" id="WP_084235954.1">
    <property type="nucleotide sequence ID" value="NZ_AOGK01000001.1"/>
</dbReference>
<dbReference type="Pfam" id="PF13230">
    <property type="entry name" value="GATase_4"/>
    <property type="match status" value="1"/>
</dbReference>
<dbReference type="AlphaFoldDB" id="A0A9X4NSU1"/>
<proteinExistence type="predicted"/>
<dbReference type="CDD" id="cd01908">
    <property type="entry name" value="YafJ"/>
    <property type="match status" value="1"/>
</dbReference>
<accession>A0A9X4NSU1</accession>
<evidence type="ECO:0000313" key="3">
    <source>
        <dbReference type="EMBL" id="MDG5973665.1"/>
    </source>
</evidence>
<dbReference type="EMBL" id="AOGK01000001">
    <property type="protein sequence ID" value="MDG5973665.1"/>
    <property type="molecule type" value="Genomic_DNA"/>
</dbReference>
<dbReference type="PANTHER" id="PTHR42824">
    <property type="entry name" value="GLUTAMINE AMIDOTRANSFERASE"/>
    <property type="match status" value="1"/>
</dbReference>
<evidence type="ECO:0000256" key="1">
    <source>
        <dbReference type="ARBA" id="ARBA00022962"/>
    </source>
</evidence>
<gene>
    <name evidence="3" type="ORF">H010_00280</name>
</gene>
<organism evidence="3 4">
    <name type="scientific">Hydrogenophaga taeniospiralis CCUG 15921</name>
    <dbReference type="NCBI Taxonomy" id="1281780"/>
    <lineage>
        <taxon>Bacteria</taxon>
        <taxon>Pseudomonadati</taxon>
        <taxon>Pseudomonadota</taxon>
        <taxon>Betaproteobacteria</taxon>
        <taxon>Burkholderiales</taxon>
        <taxon>Comamonadaceae</taxon>
        <taxon>Hydrogenophaga</taxon>
    </lineage>
</organism>
<evidence type="ECO:0000259" key="2">
    <source>
        <dbReference type="PROSITE" id="PS51278"/>
    </source>
</evidence>
<feature type="domain" description="Glutamine amidotransferase type-2" evidence="2">
    <location>
        <begin position="2"/>
        <end position="292"/>
    </location>
</feature>
<dbReference type="SUPFAM" id="SSF56235">
    <property type="entry name" value="N-terminal nucleophile aminohydrolases (Ntn hydrolases)"/>
    <property type="match status" value="1"/>
</dbReference>
<dbReference type="Proteomes" id="UP001152876">
    <property type="component" value="Unassembled WGS sequence"/>
</dbReference>
<keyword evidence="4" id="KW-1185">Reference proteome</keyword>
<dbReference type="PANTHER" id="PTHR42824:SF1">
    <property type="entry name" value="GLUTAMINE AMIDOTRANSFERASE YAFJ-RELATED"/>
    <property type="match status" value="1"/>
</dbReference>
<evidence type="ECO:0000313" key="4">
    <source>
        <dbReference type="Proteomes" id="UP001152876"/>
    </source>
</evidence>
<dbReference type="PROSITE" id="PS51278">
    <property type="entry name" value="GATASE_TYPE_2"/>
    <property type="match status" value="1"/>
</dbReference>
<comment type="caution">
    <text evidence="3">The sequence shown here is derived from an EMBL/GenBank/DDBJ whole genome shotgun (WGS) entry which is preliminary data.</text>
</comment>
<dbReference type="InterPro" id="IPR026869">
    <property type="entry name" value="EgtC-like"/>
</dbReference>
<dbReference type="InterPro" id="IPR029055">
    <property type="entry name" value="Ntn_hydrolases_N"/>
</dbReference>
<dbReference type="InterPro" id="IPR017932">
    <property type="entry name" value="GATase_2_dom"/>
</dbReference>
<keyword evidence="1 3" id="KW-0315">Glutamine amidotransferase</keyword>
<dbReference type="Gene3D" id="3.60.20.10">
    <property type="entry name" value="Glutamine Phosphoribosylpyrophosphate, subunit 1, domain 1"/>
    <property type="match status" value="1"/>
</dbReference>
<dbReference type="OrthoDB" id="321954at2"/>
<protein>
    <submittedName>
        <fullName evidence="3">Glutamine amidotransferase, class-II</fullName>
    </submittedName>
</protein>
<reference evidence="3" key="1">
    <citation type="submission" date="2013-01" db="EMBL/GenBank/DDBJ databases">
        <title>Genome draft of Hydrogenophaga taeniospiralis 2K1.</title>
        <authorList>
            <person name="Gomila M."/>
            <person name="Lalucat J."/>
        </authorList>
    </citation>
    <scope>NUCLEOTIDE SEQUENCE</scope>
    <source>
        <strain evidence="3">CCUG 15921</strain>
    </source>
</reference>
<name>A0A9X4NSU1_9BURK</name>